<dbReference type="GO" id="GO:0006777">
    <property type="term" value="P:Mo-molybdopterin cofactor biosynthetic process"/>
    <property type="evidence" value="ECO:0007669"/>
    <property type="project" value="InterPro"/>
</dbReference>
<dbReference type="Proteomes" id="UP000430120">
    <property type="component" value="Unassembled WGS sequence"/>
</dbReference>
<dbReference type="OrthoDB" id="9804758at2"/>
<dbReference type="InterPro" id="IPR027417">
    <property type="entry name" value="P-loop_NTPase"/>
</dbReference>
<protein>
    <submittedName>
        <fullName evidence="2">Molybdopterin-guanine dinucleotide biosynthesis protein B</fullName>
    </submittedName>
</protein>
<proteinExistence type="predicted"/>
<dbReference type="PANTHER" id="PTHR40072:SF1">
    <property type="entry name" value="MOLYBDOPTERIN-GUANINE DINUCLEOTIDE BIOSYNTHESIS ADAPTER PROTEIN"/>
    <property type="match status" value="1"/>
</dbReference>
<dbReference type="Pfam" id="PF03205">
    <property type="entry name" value="MobB"/>
    <property type="match status" value="1"/>
</dbReference>
<name>A0A643F6Z7_IDEDE</name>
<organism evidence="2 3">
    <name type="scientific">Ideonella dechloratans</name>
    <dbReference type="NCBI Taxonomy" id="36863"/>
    <lineage>
        <taxon>Bacteria</taxon>
        <taxon>Pseudomonadati</taxon>
        <taxon>Pseudomonadota</taxon>
        <taxon>Betaproteobacteria</taxon>
        <taxon>Burkholderiales</taxon>
        <taxon>Sphaerotilaceae</taxon>
        <taxon>Ideonella</taxon>
    </lineage>
</organism>
<accession>A0A643F6Z7</accession>
<dbReference type="InterPro" id="IPR052539">
    <property type="entry name" value="MGD_biosynthesis_adapter"/>
</dbReference>
<dbReference type="CDD" id="cd03116">
    <property type="entry name" value="MobB"/>
    <property type="match status" value="1"/>
</dbReference>
<dbReference type="Gene3D" id="3.40.50.300">
    <property type="entry name" value="P-loop containing nucleotide triphosphate hydrolases"/>
    <property type="match status" value="1"/>
</dbReference>
<reference evidence="2 3" key="1">
    <citation type="submission" date="2019-09" db="EMBL/GenBank/DDBJ databases">
        <title>Draft genome sequences of 48 bacterial type strains from the CCUG.</title>
        <authorList>
            <person name="Tunovic T."/>
            <person name="Pineiro-Iglesias B."/>
            <person name="Unosson C."/>
            <person name="Inganas E."/>
            <person name="Ohlen M."/>
            <person name="Cardew S."/>
            <person name="Jensie-Markopoulos S."/>
            <person name="Salva-Serra F."/>
            <person name="Jaen-Luchoro D."/>
            <person name="Karlsson R."/>
            <person name="Svensson-Stadler L."/>
            <person name="Chun J."/>
            <person name="Moore E."/>
        </authorList>
    </citation>
    <scope>NUCLEOTIDE SEQUENCE [LARGE SCALE GENOMIC DNA]</scope>
    <source>
        <strain evidence="2 3">CCUG 30977</strain>
    </source>
</reference>
<gene>
    <name evidence="2" type="primary">mobB</name>
    <name evidence="2" type="ORF">F7Q92_19510</name>
</gene>
<evidence type="ECO:0000259" key="1">
    <source>
        <dbReference type="Pfam" id="PF03205"/>
    </source>
</evidence>
<dbReference type="EMBL" id="VZPB01000073">
    <property type="protein sequence ID" value="KAB0574635.1"/>
    <property type="molecule type" value="Genomic_DNA"/>
</dbReference>
<keyword evidence="3" id="KW-1185">Reference proteome</keyword>
<evidence type="ECO:0000313" key="2">
    <source>
        <dbReference type="EMBL" id="KAB0574635.1"/>
    </source>
</evidence>
<dbReference type="AlphaFoldDB" id="A0A643F6Z7"/>
<dbReference type="SUPFAM" id="SSF52540">
    <property type="entry name" value="P-loop containing nucleoside triphosphate hydrolases"/>
    <property type="match status" value="1"/>
</dbReference>
<feature type="domain" description="Molybdopterin-guanine dinucleotide biosynthesis protein B (MobB)" evidence="1">
    <location>
        <begin position="3"/>
        <end position="138"/>
    </location>
</feature>
<comment type="caution">
    <text evidence="2">The sequence shown here is derived from an EMBL/GenBank/DDBJ whole genome shotgun (WGS) entry which is preliminary data.</text>
</comment>
<dbReference type="InterPro" id="IPR004435">
    <property type="entry name" value="MobB_dom"/>
</dbReference>
<sequence length="179" mass="19507">MRVIGVCGNSGAGKTTFLEGVIAGLRAAGQTVSVIKHAHHRFDIDHPGKDSWRHRQAGAGEVLIANSHRLALMREYPEPRELDPHALIAELSPCDWVLVEGFKHGDLPKVEVWRAAPDGPSRDPLYPQDPQVVAVATDAPARLPEPPAVPVLDLNEPAALVRHLLASGERYLYHPPHHG</sequence>
<dbReference type="PANTHER" id="PTHR40072">
    <property type="entry name" value="MOLYBDOPTERIN-GUANINE DINUCLEOTIDE BIOSYNTHESIS ADAPTER PROTEIN-RELATED"/>
    <property type="match status" value="1"/>
</dbReference>
<dbReference type="GO" id="GO:0005525">
    <property type="term" value="F:GTP binding"/>
    <property type="evidence" value="ECO:0007669"/>
    <property type="project" value="InterPro"/>
</dbReference>
<dbReference type="RefSeq" id="WP_151125744.1">
    <property type="nucleotide sequence ID" value="NZ_CP088081.1"/>
</dbReference>
<evidence type="ECO:0000313" key="3">
    <source>
        <dbReference type="Proteomes" id="UP000430120"/>
    </source>
</evidence>
<dbReference type="NCBIfam" id="TIGR00176">
    <property type="entry name" value="mobB"/>
    <property type="match status" value="1"/>
</dbReference>